<dbReference type="OrthoDB" id="3034343at2759"/>
<evidence type="ECO:0000256" key="1">
    <source>
        <dbReference type="ARBA" id="ARBA00022723"/>
    </source>
</evidence>
<evidence type="ECO:0000313" key="6">
    <source>
        <dbReference type="Proteomes" id="UP000799537"/>
    </source>
</evidence>
<dbReference type="GeneID" id="54563549"/>
<dbReference type="PANTHER" id="PTHR31668">
    <property type="entry name" value="GLUCOSE TRANSPORT TRANSCRIPTION REGULATOR RGT1-RELATED-RELATED"/>
    <property type="match status" value="1"/>
</dbReference>
<dbReference type="SMART" id="SM00906">
    <property type="entry name" value="Fungal_trans"/>
    <property type="match status" value="1"/>
</dbReference>
<keyword evidence="2" id="KW-0539">Nucleus</keyword>
<gene>
    <name evidence="5" type="ORF">M409DRAFT_33112</name>
</gene>
<dbReference type="PROSITE" id="PS50048">
    <property type="entry name" value="ZN2_CY6_FUNGAL_2"/>
    <property type="match status" value="1"/>
</dbReference>
<keyword evidence="3" id="KW-1133">Transmembrane helix</keyword>
<dbReference type="Proteomes" id="UP000799537">
    <property type="component" value="Unassembled WGS sequence"/>
</dbReference>
<dbReference type="EMBL" id="ML993625">
    <property type="protein sequence ID" value="KAF2160648.1"/>
    <property type="molecule type" value="Genomic_DNA"/>
</dbReference>
<dbReference type="Pfam" id="PF00172">
    <property type="entry name" value="Zn_clus"/>
    <property type="match status" value="1"/>
</dbReference>
<feature type="transmembrane region" description="Helical" evidence="3">
    <location>
        <begin position="503"/>
        <end position="524"/>
    </location>
</feature>
<dbReference type="AlphaFoldDB" id="A0A6A6C2X8"/>
<reference evidence="5" key="1">
    <citation type="journal article" date="2020" name="Stud. Mycol.">
        <title>101 Dothideomycetes genomes: a test case for predicting lifestyles and emergence of pathogens.</title>
        <authorList>
            <person name="Haridas S."/>
            <person name="Albert R."/>
            <person name="Binder M."/>
            <person name="Bloem J."/>
            <person name="Labutti K."/>
            <person name="Salamov A."/>
            <person name="Andreopoulos B."/>
            <person name="Baker S."/>
            <person name="Barry K."/>
            <person name="Bills G."/>
            <person name="Bluhm B."/>
            <person name="Cannon C."/>
            <person name="Castanera R."/>
            <person name="Culley D."/>
            <person name="Daum C."/>
            <person name="Ezra D."/>
            <person name="Gonzalez J."/>
            <person name="Henrissat B."/>
            <person name="Kuo A."/>
            <person name="Liang C."/>
            <person name="Lipzen A."/>
            <person name="Lutzoni F."/>
            <person name="Magnuson J."/>
            <person name="Mondo S."/>
            <person name="Nolan M."/>
            <person name="Ohm R."/>
            <person name="Pangilinan J."/>
            <person name="Park H.-J."/>
            <person name="Ramirez L."/>
            <person name="Alfaro M."/>
            <person name="Sun H."/>
            <person name="Tritt A."/>
            <person name="Yoshinaga Y."/>
            <person name="Zwiers L.-H."/>
            <person name="Turgeon B."/>
            <person name="Goodwin S."/>
            <person name="Spatafora J."/>
            <person name="Crous P."/>
            <person name="Grigoriev I."/>
        </authorList>
    </citation>
    <scope>NUCLEOTIDE SEQUENCE</scope>
    <source>
        <strain evidence="5">ATCC 36951</strain>
    </source>
</reference>
<feature type="non-terminal residue" evidence="5">
    <location>
        <position position="573"/>
    </location>
</feature>
<feature type="domain" description="Zn(2)-C6 fungal-type" evidence="4">
    <location>
        <begin position="1"/>
        <end position="34"/>
    </location>
</feature>
<evidence type="ECO:0000313" key="5">
    <source>
        <dbReference type="EMBL" id="KAF2160648.1"/>
    </source>
</evidence>
<dbReference type="CDD" id="cd12148">
    <property type="entry name" value="fungal_TF_MHR"/>
    <property type="match status" value="1"/>
</dbReference>
<dbReference type="InterPro" id="IPR050797">
    <property type="entry name" value="Carb_Metab_Trans_Reg"/>
</dbReference>
<feature type="non-terminal residue" evidence="5">
    <location>
        <position position="1"/>
    </location>
</feature>
<dbReference type="GO" id="GO:0006351">
    <property type="term" value="P:DNA-templated transcription"/>
    <property type="evidence" value="ECO:0007669"/>
    <property type="project" value="InterPro"/>
</dbReference>
<dbReference type="PROSITE" id="PS00463">
    <property type="entry name" value="ZN2_CY6_FUNGAL_1"/>
    <property type="match status" value="1"/>
</dbReference>
<keyword evidence="3" id="KW-0812">Transmembrane</keyword>
<name>A0A6A6C2X8_ZASCE</name>
<dbReference type="GO" id="GO:0005634">
    <property type="term" value="C:nucleus"/>
    <property type="evidence" value="ECO:0007669"/>
    <property type="project" value="TreeGrafter"/>
</dbReference>
<dbReference type="GO" id="GO:0000981">
    <property type="term" value="F:DNA-binding transcription factor activity, RNA polymerase II-specific"/>
    <property type="evidence" value="ECO:0007669"/>
    <property type="project" value="InterPro"/>
</dbReference>
<keyword evidence="1" id="KW-0479">Metal-binding</keyword>
<keyword evidence="6" id="KW-1185">Reference proteome</keyword>
<keyword evidence="3" id="KW-0472">Membrane</keyword>
<dbReference type="RefSeq" id="XP_033661537.1">
    <property type="nucleotide sequence ID" value="XM_033810277.1"/>
</dbReference>
<dbReference type="GO" id="GO:0003677">
    <property type="term" value="F:DNA binding"/>
    <property type="evidence" value="ECO:0007669"/>
    <property type="project" value="InterPro"/>
</dbReference>
<dbReference type="InterPro" id="IPR007219">
    <property type="entry name" value="XnlR_reg_dom"/>
</dbReference>
<dbReference type="GO" id="GO:0008270">
    <property type="term" value="F:zinc ion binding"/>
    <property type="evidence" value="ECO:0007669"/>
    <property type="project" value="InterPro"/>
</dbReference>
<dbReference type="PANTHER" id="PTHR31668:SF10">
    <property type="entry name" value="ZN(II)2CYS6 TRANSCRIPTION FACTOR (EUROFUNG)"/>
    <property type="match status" value="1"/>
</dbReference>
<dbReference type="Pfam" id="PF04082">
    <property type="entry name" value="Fungal_trans"/>
    <property type="match status" value="1"/>
</dbReference>
<evidence type="ECO:0000256" key="3">
    <source>
        <dbReference type="SAM" id="Phobius"/>
    </source>
</evidence>
<organism evidence="5 6">
    <name type="scientific">Zasmidium cellare ATCC 36951</name>
    <dbReference type="NCBI Taxonomy" id="1080233"/>
    <lineage>
        <taxon>Eukaryota</taxon>
        <taxon>Fungi</taxon>
        <taxon>Dikarya</taxon>
        <taxon>Ascomycota</taxon>
        <taxon>Pezizomycotina</taxon>
        <taxon>Dothideomycetes</taxon>
        <taxon>Dothideomycetidae</taxon>
        <taxon>Mycosphaerellales</taxon>
        <taxon>Mycosphaerellaceae</taxon>
        <taxon>Zasmidium</taxon>
    </lineage>
</organism>
<protein>
    <recommendedName>
        <fullName evidence="4">Zn(2)-C6 fungal-type domain-containing protein</fullName>
    </recommendedName>
</protein>
<dbReference type="CDD" id="cd00067">
    <property type="entry name" value="GAL4"/>
    <property type="match status" value="1"/>
</dbReference>
<proteinExistence type="predicted"/>
<dbReference type="GO" id="GO:0001080">
    <property type="term" value="P:nitrogen catabolite activation of transcription from RNA polymerase II promoter"/>
    <property type="evidence" value="ECO:0007669"/>
    <property type="project" value="TreeGrafter"/>
</dbReference>
<sequence length="573" mass="63872">ACYACRQRKSQCKVEPEQPLACMMCRSHGSTCVFPPSRPKAQKRRYRRQCNGPGDVEISQLQTIGVEQASVVPHSDTGHGIAINVQSDSSADGQLSLEAAAEASSNQRLIGPVLASDDQHLSKLMEDKGVTGTATTRTVFSSRHGSNLSAPIVFTPARRRPVGLHSRSEPAQETLDIIKKLVEPWEDDLLKLYVAKAEICCPLLSKKQLHHLLDTRDGNAPPALLACLLAHSLTFWSSSQWLSSRRPPDQRFIWNLANEALFLEMRVSPKLSTIAAVLLNVGGRPTSMVFNNSGQLGFAISVAYTLGLNRDPTEWDIPPHEKEARMNLWRGLLLYDRWQSLAHGSPPHIQTTYFDVPTIEPSTQLTQHTVESNARSIYEHLLTLTENVLSPHLCEINRLATVGDKSFSSNDQRHDSTSRLQEWMDSSTGVSRSVIIRGTDLSTPGAANLRLAFLIIQFLDRRLNMGPGHEASGQSGHYQPALRAAEDVVFFLQELGEDELQGYWMPTMGFALLMVMTFLIRSVLDTDPAQRELNQPLGFAQTMMECLREHRKRGNWDIADLCLGYYDQALQKI</sequence>
<evidence type="ECO:0000256" key="2">
    <source>
        <dbReference type="ARBA" id="ARBA00023242"/>
    </source>
</evidence>
<dbReference type="Gene3D" id="4.10.240.10">
    <property type="entry name" value="Zn(2)-C6 fungal-type DNA-binding domain"/>
    <property type="match status" value="1"/>
</dbReference>
<dbReference type="InterPro" id="IPR036864">
    <property type="entry name" value="Zn2-C6_fun-type_DNA-bd_sf"/>
</dbReference>
<evidence type="ECO:0000259" key="4">
    <source>
        <dbReference type="PROSITE" id="PS50048"/>
    </source>
</evidence>
<dbReference type="InterPro" id="IPR001138">
    <property type="entry name" value="Zn2Cys6_DnaBD"/>
</dbReference>
<accession>A0A6A6C2X8</accession>